<organism evidence="11 12">
    <name type="scientific">Prunus persica</name>
    <name type="common">Peach</name>
    <name type="synonym">Amygdalus persica</name>
    <dbReference type="NCBI Taxonomy" id="3760"/>
    <lineage>
        <taxon>Eukaryota</taxon>
        <taxon>Viridiplantae</taxon>
        <taxon>Streptophyta</taxon>
        <taxon>Embryophyta</taxon>
        <taxon>Tracheophyta</taxon>
        <taxon>Spermatophyta</taxon>
        <taxon>Magnoliopsida</taxon>
        <taxon>eudicotyledons</taxon>
        <taxon>Gunneridae</taxon>
        <taxon>Pentapetalae</taxon>
        <taxon>rosids</taxon>
        <taxon>fabids</taxon>
        <taxon>Rosales</taxon>
        <taxon>Rosaceae</taxon>
        <taxon>Amygdaloideae</taxon>
        <taxon>Amygdaleae</taxon>
        <taxon>Prunus</taxon>
    </lineage>
</organism>
<dbReference type="GO" id="GO:0003700">
    <property type="term" value="F:DNA-binding transcription factor activity"/>
    <property type="evidence" value="ECO:0000318"/>
    <property type="project" value="GO_Central"/>
</dbReference>
<evidence type="ECO:0000313" key="11">
    <source>
        <dbReference type="EMBL" id="ONI04318.1"/>
    </source>
</evidence>
<evidence type="ECO:0000259" key="8">
    <source>
        <dbReference type="Pfam" id="PF07887"/>
    </source>
</evidence>
<dbReference type="Pfam" id="PF20452">
    <property type="entry name" value="Calmod_bind_C"/>
    <property type="match status" value="1"/>
</dbReference>
<reference evidence="11 12" key="1">
    <citation type="journal article" date="2013" name="Nat. Genet.">
        <title>The high-quality draft genome of peach (Prunus persica) identifies unique patterns of genetic diversity, domestication and genome evolution.</title>
        <authorList>
            <consortium name="International Peach Genome Initiative"/>
            <person name="Verde I."/>
            <person name="Abbott A.G."/>
            <person name="Scalabrin S."/>
            <person name="Jung S."/>
            <person name="Shu S."/>
            <person name="Marroni F."/>
            <person name="Zhebentyayeva T."/>
            <person name="Dettori M.T."/>
            <person name="Grimwood J."/>
            <person name="Cattonaro F."/>
            <person name="Zuccolo A."/>
            <person name="Rossini L."/>
            <person name="Jenkins J."/>
            <person name="Vendramin E."/>
            <person name="Meisel L.A."/>
            <person name="Decroocq V."/>
            <person name="Sosinski B."/>
            <person name="Prochnik S."/>
            <person name="Mitros T."/>
            <person name="Policriti A."/>
            <person name="Cipriani G."/>
            <person name="Dondini L."/>
            <person name="Ficklin S."/>
            <person name="Goodstein D.M."/>
            <person name="Xuan P."/>
            <person name="Del Fabbro C."/>
            <person name="Aramini V."/>
            <person name="Copetti D."/>
            <person name="Gonzalez S."/>
            <person name="Horner D.S."/>
            <person name="Falchi R."/>
            <person name="Lucas S."/>
            <person name="Mica E."/>
            <person name="Maldonado J."/>
            <person name="Lazzari B."/>
            <person name="Bielenberg D."/>
            <person name="Pirona R."/>
            <person name="Miculan M."/>
            <person name="Barakat A."/>
            <person name="Testolin R."/>
            <person name="Stella A."/>
            <person name="Tartarini S."/>
            <person name="Tonutti P."/>
            <person name="Arus P."/>
            <person name="Orellana A."/>
            <person name="Wells C."/>
            <person name="Main D."/>
            <person name="Vizzotto G."/>
            <person name="Silva H."/>
            <person name="Salamini F."/>
            <person name="Schmutz J."/>
            <person name="Morgante M."/>
            <person name="Rokhsar D.S."/>
        </authorList>
    </citation>
    <scope>NUCLEOTIDE SEQUENCE [LARGE SCALE GENOMIC DNA]</scope>
    <source>
        <strain evidence="12">cv. Nemared</strain>
    </source>
</reference>
<feature type="domain" description="Calmodulin binding protein C-terminal" evidence="10">
    <location>
        <begin position="350"/>
        <end position="410"/>
    </location>
</feature>
<keyword evidence="5" id="KW-0010">Activator</keyword>
<evidence type="ECO:0000256" key="7">
    <source>
        <dbReference type="ARBA" id="ARBA00023242"/>
    </source>
</evidence>
<proteinExistence type="inferred from homology"/>
<dbReference type="InterPro" id="IPR046830">
    <property type="entry name" value="Calmod_bind_M"/>
</dbReference>
<evidence type="ECO:0000313" key="12">
    <source>
        <dbReference type="Proteomes" id="UP000006882"/>
    </source>
</evidence>
<dbReference type="GO" id="GO:0005516">
    <property type="term" value="F:calmodulin binding"/>
    <property type="evidence" value="ECO:0007669"/>
    <property type="project" value="InterPro"/>
</dbReference>
<evidence type="ECO:0000256" key="2">
    <source>
        <dbReference type="ARBA" id="ARBA00007214"/>
    </source>
</evidence>
<comment type="similarity">
    <text evidence="2">Belongs to the plant ACBP60 protein family.</text>
</comment>
<keyword evidence="12" id="KW-1185">Reference proteome</keyword>
<dbReference type="PANTHER" id="PTHR31713">
    <property type="entry name" value="OS02G0177800 PROTEIN"/>
    <property type="match status" value="1"/>
</dbReference>
<dbReference type="GO" id="GO:0080142">
    <property type="term" value="P:regulation of salicylic acid biosynthetic process"/>
    <property type="evidence" value="ECO:0000318"/>
    <property type="project" value="GO_Central"/>
</dbReference>
<gene>
    <name evidence="11" type="ORF">PRUPE_6G315700</name>
</gene>
<keyword evidence="7" id="KW-0539">Nucleus</keyword>
<dbReference type="GO" id="GO:0005634">
    <property type="term" value="C:nucleus"/>
    <property type="evidence" value="ECO:0000318"/>
    <property type="project" value="GO_Central"/>
</dbReference>
<feature type="domain" description="Calmodulin binding protein central" evidence="9">
    <location>
        <begin position="280"/>
        <end position="344"/>
    </location>
</feature>
<dbReference type="STRING" id="3760.A0A251NYB9"/>
<evidence type="ECO:0000256" key="5">
    <source>
        <dbReference type="ARBA" id="ARBA00023159"/>
    </source>
</evidence>
<dbReference type="GO" id="GO:0043565">
    <property type="term" value="F:sequence-specific DNA binding"/>
    <property type="evidence" value="ECO:0000318"/>
    <property type="project" value="GO_Central"/>
</dbReference>
<dbReference type="EMBL" id="CM007656">
    <property type="protein sequence ID" value="ONI04318.1"/>
    <property type="molecule type" value="Genomic_DNA"/>
</dbReference>
<evidence type="ECO:0000259" key="9">
    <source>
        <dbReference type="Pfam" id="PF20451"/>
    </source>
</evidence>
<evidence type="ECO:0000256" key="1">
    <source>
        <dbReference type="ARBA" id="ARBA00004123"/>
    </source>
</evidence>
<accession>A0A251NYB9</accession>
<dbReference type="AlphaFoldDB" id="A0A251NYB9"/>
<dbReference type="InterPro" id="IPR012416">
    <property type="entry name" value="CBP60"/>
</dbReference>
<dbReference type="InterPro" id="IPR046829">
    <property type="entry name" value="Calmod_bind_C"/>
</dbReference>
<dbReference type="Proteomes" id="UP000006882">
    <property type="component" value="Chromosome G6"/>
</dbReference>
<dbReference type="PANTHER" id="PTHR31713:SF43">
    <property type="entry name" value="CALMODULIN-BINDING PROTEIN 60 G"/>
    <property type="match status" value="1"/>
</dbReference>
<sequence>MVKNLPFGYARTMSILNEFVPMSMAAKSVEGVGGSVVAEAISLGNWNLGFCDFDLEAKFAGSISSVVRDAMRDVTLNQVEWEHFFRRVVREEVERVIIPFLKASPRPPLESGSTSGGRGLQLRFINKLPSTIFTGSRVEAEDGAPLQIILIDASTNNIVRSSPLSSIKIELLVLNGEFGSDDQEDWTEKEFNNYVVREREGKRPLVTGEINITLREGVGSLGDVVFTDNSSWIRCRKFRLAARVVAKAPSEVRIREARSEPFVVKDHRGELYRKHHPPSLSDEIWRLEKIAKEGAFHKRLSRFGIDTVKDFLQSYVKDPSGLRNIFEGISNRTWDTIIEHAKACEIDDHKFYAYHRTEQDVSLLFNSIYKVVGAMVNGQYCSLDELTPLQTNLVENLKQHAYRNVRDIVPVDTSAIFALSRPLSSLQAESFNVPNPDLQQIDFQLTQQDEPSMQLGFNQASTSTSCPYQPEVSNHLVVSLAQASHPMQVFTPALRNSFSMEDFNSMHYNGESSWPPLNGFQVPIVPSAHLGTENLFQVQTSTWSPTPTSTNVIWGQANSFCFGSSSNGTEAGHFPHISGLVHNSGTRKPKACWCKLRAAIKWWVSVRRDVAARRMARPLYLDC</sequence>
<dbReference type="Pfam" id="PF20451">
    <property type="entry name" value="Calmod_bind_M"/>
    <property type="match status" value="1"/>
</dbReference>
<feature type="domain" description="Calmodulin binding protein-like N-terminal" evidence="8">
    <location>
        <begin position="120"/>
        <end position="267"/>
    </location>
</feature>
<evidence type="ECO:0000256" key="4">
    <source>
        <dbReference type="ARBA" id="ARBA00023125"/>
    </source>
</evidence>
<comment type="subcellular location">
    <subcellularLocation>
        <location evidence="1">Nucleus</location>
    </subcellularLocation>
</comment>
<evidence type="ECO:0000256" key="6">
    <source>
        <dbReference type="ARBA" id="ARBA00023163"/>
    </source>
</evidence>
<keyword evidence="4" id="KW-0238">DNA-binding</keyword>
<keyword evidence="6" id="KW-0804">Transcription</keyword>
<protein>
    <submittedName>
        <fullName evidence="11">Uncharacterized protein</fullName>
    </submittedName>
</protein>
<keyword evidence="3" id="KW-0805">Transcription regulation</keyword>
<dbReference type="Pfam" id="PF07887">
    <property type="entry name" value="Calmodulin_bind"/>
    <property type="match status" value="1"/>
</dbReference>
<evidence type="ECO:0000259" key="10">
    <source>
        <dbReference type="Pfam" id="PF20452"/>
    </source>
</evidence>
<dbReference type="InterPro" id="IPR046831">
    <property type="entry name" value="Calmodulin_bind_N"/>
</dbReference>
<name>A0A251NYB9_PRUPE</name>
<evidence type="ECO:0000256" key="3">
    <source>
        <dbReference type="ARBA" id="ARBA00023015"/>
    </source>
</evidence>
<dbReference type="Gramene" id="ONI04318">
    <property type="protein sequence ID" value="ONI04318"/>
    <property type="gene ID" value="PRUPE_6G315700"/>
</dbReference>